<protein>
    <submittedName>
        <fullName evidence="1">Uncharacterized protein</fullName>
    </submittedName>
</protein>
<dbReference type="VEuPathDB" id="MicrosporidiaDB:EHP00_187"/>
<evidence type="ECO:0000313" key="1">
    <source>
        <dbReference type="EMBL" id="OQS54832.1"/>
    </source>
</evidence>
<gene>
    <name evidence="1" type="ORF">EHP00_187</name>
</gene>
<evidence type="ECO:0000313" key="2">
    <source>
        <dbReference type="Proteomes" id="UP000192758"/>
    </source>
</evidence>
<dbReference type="EMBL" id="MNPJ01000016">
    <property type="protein sequence ID" value="OQS54832.1"/>
    <property type="molecule type" value="Genomic_DNA"/>
</dbReference>
<keyword evidence="2" id="KW-1185">Reference proteome</keyword>
<proteinExistence type="predicted"/>
<organism evidence="1 2">
    <name type="scientific">Ecytonucleospora hepatopenaei</name>
    <dbReference type="NCBI Taxonomy" id="646526"/>
    <lineage>
        <taxon>Eukaryota</taxon>
        <taxon>Fungi</taxon>
        <taxon>Fungi incertae sedis</taxon>
        <taxon>Microsporidia</taxon>
        <taxon>Enterocytozoonidae</taxon>
        <taxon>Ecytonucleospora</taxon>
    </lineage>
</organism>
<comment type="caution">
    <text evidence="1">The sequence shown here is derived from an EMBL/GenBank/DDBJ whole genome shotgun (WGS) entry which is preliminary data.</text>
</comment>
<dbReference type="Proteomes" id="UP000192758">
    <property type="component" value="Unassembled WGS sequence"/>
</dbReference>
<accession>A0A1W0E6M5</accession>
<dbReference type="AlphaFoldDB" id="A0A1W0E6M5"/>
<name>A0A1W0E6M5_9MICR</name>
<reference evidence="1 2" key="1">
    <citation type="journal article" date="2017" name="Environ. Microbiol.">
        <title>Decay of the glycolytic pathway and adaptation to intranuclear parasitism within Enterocytozoonidae microsporidia.</title>
        <authorList>
            <person name="Wiredu Boakye D."/>
            <person name="Jaroenlak P."/>
            <person name="Prachumwat A."/>
            <person name="Williams T.A."/>
            <person name="Bateman K.S."/>
            <person name="Itsathitphaisarn O."/>
            <person name="Sritunyalucksana K."/>
            <person name="Paszkiewicz K.H."/>
            <person name="Moore K.A."/>
            <person name="Stentiford G.D."/>
            <person name="Williams B.A."/>
        </authorList>
    </citation>
    <scope>NUCLEOTIDE SEQUENCE [LARGE SCALE GENOMIC DNA]</scope>
    <source>
        <strain evidence="1 2">TH1</strain>
    </source>
</reference>
<sequence>MREEHGDILKIFFDEIKAGKERNEAIATVKSYLLKQKLNLNDCEISKDDANDFKRILKLHSIEKVLKSINNKNK</sequence>